<evidence type="ECO:0000313" key="2">
    <source>
        <dbReference type="WBParaSite" id="PSU_v2.g20405.t1"/>
    </source>
</evidence>
<dbReference type="Gene3D" id="3.30.420.40">
    <property type="match status" value="1"/>
</dbReference>
<evidence type="ECO:0000313" key="1">
    <source>
        <dbReference type="Proteomes" id="UP000887577"/>
    </source>
</evidence>
<proteinExistence type="predicted"/>
<name>A0A914YJ94_9BILA</name>
<dbReference type="Proteomes" id="UP000887577">
    <property type="component" value="Unplaced"/>
</dbReference>
<reference evidence="2" key="1">
    <citation type="submission" date="2022-11" db="UniProtKB">
        <authorList>
            <consortium name="WormBaseParasite"/>
        </authorList>
    </citation>
    <scope>IDENTIFICATION</scope>
</reference>
<dbReference type="AlphaFoldDB" id="A0A914YJ94"/>
<sequence length="76" mass="8695">MFEVETPDGKRQFSPVSIMSMFIMALKKLAERQCDFEIKKLFIQVSSQDYKPEQLGVIKNAAGVVGIDVEVEYMDF</sequence>
<organism evidence="1 2">
    <name type="scientific">Panagrolaimus superbus</name>
    <dbReference type="NCBI Taxonomy" id="310955"/>
    <lineage>
        <taxon>Eukaryota</taxon>
        <taxon>Metazoa</taxon>
        <taxon>Ecdysozoa</taxon>
        <taxon>Nematoda</taxon>
        <taxon>Chromadorea</taxon>
        <taxon>Rhabditida</taxon>
        <taxon>Tylenchina</taxon>
        <taxon>Panagrolaimomorpha</taxon>
        <taxon>Panagrolaimoidea</taxon>
        <taxon>Panagrolaimidae</taxon>
        <taxon>Panagrolaimus</taxon>
    </lineage>
</organism>
<keyword evidence="1" id="KW-1185">Reference proteome</keyword>
<dbReference type="WBParaSite" id="PSU_v2.g20405.t1">
    <property type="protein sequence ID" value="PSU_v2.g20405.t1"/>
    <property type="gene ID" value="PSU_v2.g20405"/>
</dbReference>
<protein>
    <submittedName>
        <fullName evidence="2">Uncharacterized protein</fullName>
    </submittedName>
</protein>
<accession>A0A914YJ94</accession>